<dbReference type="Proteomes" id="UP000663937">
    <property type="component" value="Chromosome"/>
</dbReference>
<dbReference type="SMART" id="SM01234">
    <property type="entry name" value="Haemolytic"/>
    <property type="match status" value="1"/>
</dbReference>
<sequence>MTVHHLVRQGARVPQLTVLLLLRVYQRVVSPLSGPSCRFYPSCSSYAVLAVQRHGVLRGGRLAVWRVLRCNPWNPGGVDDVPPGRDSVHPRHD</sequence>
<organism evidence="3 4">
    <name type="scientific">Pengzhenrongella sicca</name>
    <dbReference type="NCBI Taxonomy" id="2819238"/>
    <lineage>
        <taxon>Bacteria</taxon>
        <taxon>Bacillati</taxon>
        <taxon>Actinomycetota</taxon>
        <taxon>Actinomycetes</taxon>
        <taxon>Micrococcales</taxon>
        <taxon>Pengzhenrongella</taxon>
    </lineage>
</organism>
<dbReference type="NCBIfam" id="TIGR00278">
    <property type="entry name" value="membrane protein insertion efficiency factor YidD"/>
    <property type="match status" value="1"/>
</dbReference>
<comment type="similarity">
    <text evidence="1">Belongs to the UPF0161 family.</text>
</comment>
<keyword evidence="1" id="KW-1003">Cell membrane</keyword>
<comment type="function">
    <text evidence="1">Could be involved in insertion of integral membrane proteins into the membrane.</text>
</comment>
<evidence type="ECO:0000256" key="2">
    <source>
        <dbReference type="SAM" id="MobiDB-lite"/>
    </source>
</evidence>
<name>A0A8A4ZL36_9MICO</name>
<evidence type="ECO:0000313" key="4">
    <source>
        <dbReference type="Proteomes" id="UP000663937"/>
    </source>
</evidence>
<evidence type="ECO:0000313" key="3">
    <source>
        <dbReference type="EMBL" id="QTE31669.1"/>
    </source>
</evidence>
<comment type="subcellular location">
    <subcellularLocation>
        <location evidence="1">Cell membrane</location>
        <topology evidence="1">Peripheral membrane protein</topology>
        <orientation evidence="1">Cytoplasmic side</orientation>
    </subcellularLocation>
</comment>
<dbReference type="InterPro" id="IPR002696">
    <property type="entry name" value="Membr_insert_effic_factor_YidD"/>
</dbReference>
<dbReference type="KEGG" id="psic:J4E96_20015"/>
<dbReference type="EMBL" id="CP071868">
    <property type="protein sequence ID" value="QTE31669.1"/>
    <property type="molecule type" value="Genomic_DNA"/>
</dbReference>
<accession>A0A8A4ZL36</accession>
<keyword evidence="1" id="KW-0472">Membrane</keyword>
<dbReference type="Pfam" id="PF01809">
    <property type="entry name" value="YidD"/>
    <property type="match status" value="1"/>
</dbReference>
<feature type="region of interest" description="Disordered" evidence="2">
    <location>
        <begin position="73"/>
        <end position="93"/>
    </location>
</feature>
<dbReference type="PANTHER" id="PTHR33383">
    <property type="entry name" value="MEMBRANE PROTEIN INSERTION EFFICIENCY FACTOR-RELATED"/>
    <property type="match status" value="1"/>
</dbReference>
<dbReference type="GO" id="GO:0005886">
    <property type="term" value="C:plasma membrane"/>
    <property type="evidence" value="ECO:0007669"/>
    <property type="project" value="UniProtKB-SubCell"/>
</dbReference>
<proteinExistence type="inferred from homology"/>
<gene>
    <name evidence="3" type="primary">yidD</name>
    <name evidence="3" type="ORF">J4E96_20015</name>
</gene>
<protein>
    <recommendedName>
        <fullName evidence="1">Putative membrane protein insertion efficiency factor</fullName>
    </recommendedName>
</protein>
<dbReference type="PANTHER" id="PTHR33383:SF1">
    <property type="entry name" value="MEMBRANE PROTEIN INSERTION EFFICIENCY FACTOR-RELATED"/>
    <property type="match status" value="1"/>
</dbReference>
<dbReference type="AlphaFoldDB" id="A0A8A4ZL36"/>
<keyword evidence="4" id="KW-1185">Reference proteome</keyword>
<evidence type="ECO:0000256" key="1">
    <source>
        <dbReference type="HAMAP-Rule" id="MF_00386"/>
    </source>
</evidence>
<feature type="compositionally biased region" description="Basic and acidic residues" evidence="2">
    <location>
        <begin position="82"/>
        <end position="93"/>
    </location>
</feature>
<reference evidence="3" key="1">
    <citation type="submission" date="2021-03" db="EMBL/GenBank/DDBJ databases">
        <title>Pengzhenrongella sicca gen. nov., sp. nov., a new member of suborder Micrococcineae isolated from High-Arctic tundra soil.</title>
        <authorList>
            <person name="Peng F."/>
        </authorList>
    </citation>
    <scope>NUCLEOTIDE SEQUENCE</scope>
    <source>
        <strain evidence="3">LRZ-2</strain>
    </source>
</reference>
<dbReference type="HAMAP" id="MF_00386">
    <property type="entry name" value="UPF0161_YidD"/>
    <property type="match status" value="1"/>
</dbReference>